<dbReference type="Proteomes" id="UP000026915">
    <property type="component" value="Chromosome 4"/>
</dbReference>
<dbReference type="AlphaFoldDB" id="A0A061EFU7"/>
<dbReference type="InterPro" id="IPR036397">
    <property type="entry name" value="RNaseH_sf"/>
</dbReference>
<dbReference type="Pfam" id="PF13456">
    <property type="entry name" value="RVT_3"/>
    <property type="match status" value="1"/>
</dbReference>
<proteinExistence type="predicted"/>
<protein>
    <recommendedName>
        <fullName evidence="1">RNase H type-1 domain-containing protein</fullName>
    </recommendedName>
</protein>
<dbReference type="InterPro" id="IPR012337">
    <property type="entry name" value="RNaseH-like_sf"/>
</dbReference>
<gene>
    <name evidence="2" type="ORF">TCM_019113</name>
</gene>
<dbReference type="InterPro" id="IPR002156">
    <property type="entry name" value="RNaseH_domain"/>
</dbReference>
<dbReference type="GO" id="GO:0003676">
    <property type="term" value="F:nucleic acid binding"/>
    <property type="evidence" value="ECO:0007669"/>
    <property type="project" value="InterPro"/>
</dbReference>
<dbReference type="Gramene" id="EOY03895">
    <property type="protein sequence ID" value="EOY03895"/>
    <property type="gene ID" value="TCM_019113"/>
</dbReference>
<sequence>MGIGVKRYSTLLTNGNQLNKHEVKVVQVREFSAPNGEYNQDKLLEHVPKDVARKIVVSIPLSLTPSPDELYWALTSSAGCAVSDSDGHWLRGFTVKLDSYSAYQAKLWQYIYQSLKLAWELGLRRIWLQVDNRMVVNAVTTPSSRPYANSDLLQVIRTFLQRQWEVKILHIYQEGNMIADHMAN</sequence>
<dbReference type="PANTHER" id="PTHR47723">
    <property type="entry name" value="OS05G0353850 PROTEIN"/>
    <property type="match status" value="1"/>
</dbReference>
<feature type="domain" description="RNase H type-1" evidence="1">
    <location>
        <begin position="75"/>
        <end position="184"/>
    </location>
</feature>
<dbReference type="InterPro" id="IPR053151">
    <property type="entry name" value="RNase_H-like"/>
</dbReference>
<dbReference type="eggNOG" id="KOG1075">
    <property type="taxonomic scope" value="Eukaryota"/>
</dbReference>
<accession>A0A061EFU7</accession>
<dbReference type="Gene3D" id="3.30.420.10">
    <property type="entry name" value="Ribonuclease H-like superfamily/Ribonuclease H"/>
    <property type="match status" value="1"/>
</dbReference>
<dbReference type="GO" id="GO:0004523">
    <property type="term" value="F:RNA-DNA hybrid ribonuclease activity"/>
    <property type="evidence" value="ECO:0007669"/>
    <property type="project" value="InterPro"/>
</dbReference>
<evidence type="ECO:0000313" key="2">
    <source>
        <dbReference type="EMBL" id="EOY03895.1"/>
    </source>
</evidence>
<dbReference type="EMBL" id="CM001882">
    <property type="protein sequence ID" value="EOY03895.1"/>
    <property type="molecule type" value="Genomic_DNA"/>
</dbReference>
<dbReference type="CDD" id="cd06222">
    <property type="entry name" value="RNase_H_like"/>
    <property type="match status" value="1"/>
</dbReference>
<dbReference type="PANTHER" id="PTHR47723:SF13">
    <property type="entry name" value="PUTATIVE-RELATED"/>
    <property type="match status" value="1"/>
</dbReference>
<dbReference type="HOGENOM" id="CLU_1470693_0_0_1"/>
<dbReference type="SUPFAM" id="SSF53098">
    <property type="entry name" value="Ribonuclease H-like"/>
    <property type="match status" value="1"/>
</dbReference>
<dbReference type="InParanoid" id="A0A061EFU7"/>
<evidence type="ECO:0000313" key="3">
    <source>
        <dbReference type="Proteomes" id="UP000026915"/>
    </source>
</evidence>
<organism evidence="2 3">
    <name type="scientific">Theobroma cacao</name>
    <name type="common">Cacao</name>
    <name type="synonym">Cocoa</name>
    <dbReference type="NCBI Taxonomy" id="3641"/>
    <lineage>
        <taxon>Eukaryota</taxon>
        <taxon>Viridiplantae</taxon>
        <taxon>Streptophyta</taxon>
        <taxon>Embryophyta</taxon>
        <taxon>Tracheophyta</taxon>
        <taxon>Spermatophyta</taxon>
        <taxon>Magnoliopsida</taxon>
        <taxon>eudicotyledons</taxon>
        <taxon>Gunneridae</taxon>
        <taxon>Pentapetalae</taxon>
        <taxon>rosids</taxon>
        <taxon>malvids</taxon>
        <taxon>Malvales</taxon>
        <taxon>Malvaceae</taxon>
        <taxon>Byttnerioideae</taxon>
        <taxon>Theobroma</taxon>
    </lineage>
</organism>
<keyword evidence="3" id="KW-1185">Reference proteome</keyword>
<reference evidence="2 3" key="1">
    <citation type="journal article" date="2013" name="Genome Biol.">
        <title>The genome sequence of the most widely cultivated cacao type and its use to identify candidate genes regulating pod color.</title>
        <authorList>
            <person name="Motamayor J.C."/>
            <person name="Mockaitis K."/>
            <person name="Schmutz J."/>
            <person name="Haiminen N."/>
            <person name="Iii D.L."/>
            <person name="Cornejo O."/>
            <person name="Findley S.D."/>
            <person name="Zheng P."/>
            <person name="Utro F."/>
            <person name="Royaert S."/>
            <person name="Saski C."/>
            <person name="Jenkins J."/>
            <person name="Podicheti R."/>
            <person name="Zhao M."/>
            <person name="Scheffler B.E."/>
            <person name="Stack J.C."/>
            <person name="Feltus F.A."/>
            <person name="Mustiga G.M."/>
            <person name="Amores F."/>
            <person name="Phillips W."/>
            <person name="Marelli J.P."/>
            <person name="May G.D."/>
            <person name="Shapiro H."/>
            <person name="Ma J."/>
            <person name="Bustamante C.D."/>
            <person name="Schnell R.J."/>
            <person name="Main D."/>
            <person name="Gilbert D."/>
            <person name="Parida L."/>
            <person name="Kuhn D.N."/>
        </authorList>
    </citation>
    <scope>NUCLEOTIDE SEQUENCE [LARGE SCALE GENOMIC DNA]</scope>
    <source>
        <strain evidence="3">cv. Matina 1-6</strain>
    </source>
</reference>
<evidence type="ECO:0000259" key="1">
    <source>
        <dbReference type="Pfam" id="PF13456"/>
    </source>
</evidence>
<name>A0A061EFU7_THECC</name>
<dbReference type="InterPro" id="IPR044730">
    <property type="entry name" value="RNase_H-like_dom_plant"/>
</dbReference>